<reference evidence="2 3" key="1">
    <citation type="submission" date="2020-11" db="EMBL/GenBank/DDBJ databases">
        <title>Draft Genome Sequence and Secondary Metabolite Biosynthetic Potential of the Lysobacter niastensis Type strain DSM 18481.</title>
        <authorList>
            <person name="Turrini P."/>
            <person name="Artuso I."/>
            <person name="Tescari M."/>
            <person name="Lugli G.A."/>
            <person name="Frangipani E."/>
            <person name="Ventura M."/>
            <person name="Visca P."/>
        </authorList>
    </citation>
    <scope>NUCLEOTIDE SEQUENCE [LARGE SCALE GENOMIC DNA]</scope>
    <source>
        <strain evidence="2 3">DSM 18481</strain>
    </source>
</reference>
<dbReference type="InterPro" id="IPR001509">
    <property type="entry name" value="Epimerase_deHydtase"/>
</dbReference>
<dbReference type="RefSeq" id="WP_194931216.1">
    <property type="nucleotide sequence ID" value="NZ_JADLZT010000006.1"/>
</dbReference>
<evidence type="ECO:0000313" key="3">
    <source>
        <dbReference type="Proteomes" id="UP001429984"/>
    </source>
</evidence>
<organism evidence="2 3">
    <name type="scientific">Lysobacter niastensis</name>
    <dbReference type="NCBI Taxonomy" id="380629"/>
    <lineage>
        <taxon>Bacteria</taxon>
        <taxon>Pseudomonadati</taxon>
        <taxon>Pseudomonadota</taxon>
        <taxon>Gammaproteobacteria</taxon>
        <taxon>Lysobacterales</taxon>
        <taxon>Lysobacteraceae</taxon>
        <taxon>Lysobacter</taxon>
    </lineage>
</organism>
<keyword evidence="3" id="KW-1185">Reference proteome</keyword>
<proteinExistence type="predicted"/>
<dbReference type="Pfam" id="PF01370">
    <property type="entry name" value="Epimerase"/>
    <property type="match status" value="1"/>
</dbReference>
<dbReference type="PANTHER" id="PTHR43245">
    <property type="entry name" value="BIFUNCTIONAL POLYMYXIN RESISTANCE PROTEIN ARNA"/>
    <property type="match status" value="1"/>
</dbReference>
<comment type="caution">
    <text evidence="2">The sequence shown here is derived from an EMBL/GenBank/DDBJ whole genome shotgun (WGS) entry which is preliminary data.</text>
</comment>
<dbReference type="PANTHER" id="PTHR43245:SF54">
    <property type="entry name" value="BLL0593 PROTEIN"/>
    <property type="match status" value="1"/>
</dbReference>
<protein>
    <submittedName>
        <fullName evidence="2">NAD(P)-dependent oxidoreductase</fullName>
    </submittedName>
</protein>
<name>A0ABS0B6G4_9GAMM</name>
<dbReference type="Proteomes" id="UP001429984">
    <property type="component" value="Unassembled WGS sequence"/>
</dbReference>
<gene>
    <name evidence="2" type="ORF">IU514_11245</name>
</gene>
<dbReference type="EMBL" id="JADLZT010000006">
    <property type="protein sequence ID" value="MBF6024605.1"/>
    <property type="molecule type" value="Genomic_DNA"/>
</dbReference>
<dbReference type="SUPFAM" id="SSF51735">
    <property type="entry name" value="NAD(P)-binding Rossmann-fold domains"/>
    <property type="match status" value="1"/>
</dbReference>
<evidence type="ECO:0000259" key="1">
    <source>
        <dbReference type="Pfam" id="PF01370"/>
    </source>
</evidence>
<accession>A0ABS0B6G4</accession>
<dbReference type="Gene3D" id="3.40.50.720">
    <property type="entry name" value="NAD(P)-binding Rossmann-like Domain"/>
    <property type="match status" value="1"/>
</dbReference>
<feature type="domain" description="NAD-dependent epimerase/dehydratase" evidence="1">
    <location>
        <begin position="3"/>
        <end position="211"/>
    </location>
</feature>
<dbReference type="InterPro" id="IPR036291">
    <property type="entry name" value="NAD(P)-bd_dom_sf"/>
</dbReference>
<sequence>MHILVTGSAGHLGEALMRTLRAQGRPAVGLDLVPSPFTDHVGSIADSSFVERAMAGVHAVVHTATLHKPHVATHSRQDFIDTNITGTLNLLEAAASHGVAAFVYTSTTSAYGDALTPADGEPAVWIDEDVVPVVKNIYGATKLAAEDLCRLFHRNQRMPCLVLRTSRFFPEPDDSPAKRNAFVDANLKANEFLYRRADVQDIVEAHLLAVERAPLIGFGRYILSATTPFTPEDLAELRAHAPAVVARRVPGYEAEYARRGWRMFPGIERVYDNTRAREALGWKPRYDFSHVLERLRADEDPRSPLAQSIGTKGYHAGAYADGLYPVES</sequence>
<dbReference type="InterPro" id="IPR050177">
    <property type="entry name" value="Lipid_A_modif_metabolic_enz"/>
</dbReference>
<evidence type="ECO:0000313" key="2">
    <source>
        <dbReference type="EMBL" id="MBF6024605.1"/>
    </source>
</evidence>